<evidence type="ECO:0000313" key="2">
    <source>
        <dbReference type="Proteomes" id="UP000499080"/>
    </source>
</evidence>
<dbReference type="EMBL" id="BGPR01078736">
    <property type="protein sequence ID" value="GBL71751.1"/>
    <property type="molecule type" value="Genomic_DNA"/>
</dbReference>
<dbReference type="Proteomes" id="UP000499080">
    <property type="component" value="Unassembled WGS sequence"/>
</dbReference>
<reference evidence="1 2" key="1">
    <citation type="journal article" date="2019" name="Sci. Rep.">
        <title>Orb-weaving spider Araneus ventricosus genome elucidates the spidroin gene catalogue.</title>
        <authorList>
            <person name="Kono N."/>
            <person name="Nakamura H."/>
            <person name="Ohtoshi R."/>
            <person name="Moran D.A.P."/>
            <person name="Shinohara A."/>
            <person name="Yoshida Y."/>
            <person name="Fujiwara M."/>
            <person name="Mori M."/>
            <person name="Tomita M."/>
            <person name="Arakawa K."/>
        </authorList>
    </citation>
    <scope>NUCLEOTIDE SEQUENCE [LARGE SCALE GENOMIC DNA]</scope>
</reference>
<organism evidence="1 2">
    <name type="scientific">Araneus ventricosus</name>
    <name type="common">Orbweaver spider</name>
    <name type="synonym">Epeira ventricosa</name>
    <dbReference type="NCBI Taxonomy" id="182803"/>
    <lineage>
        <taxon>Eukaryota</taxon>
        <taxon>Metazoa</taxon>
        <taxon>Ecdysozoa</taxon>
        <taxon>Arthropoda</taxon>
        <taxon>Chelicerata</taxon>
        <taxon>Arachnida</taxon>
        <taxon>Araneae</taxon>
        <taxon>Araneomorphae</taxon>
        <taxon>Entelegynae</taxon>
        <taxon>Araneoidea</taxon>
        <taxon>Araneidae</taxon>
        <taxon>Araneus</taxon>
    </lineage>
</organism>
<dbReference type="AlphaFoldDB" id="A0A4Y1ZWS1"/>
<protein>
    <submittedName>
        <fullName evidence="1">Uncharacterized protein</fullName>
    </submittedName>
</protein>
<sequence>MVTDGTDQREVCLFVCAHVNPITQKCNELEVKFVAWFHLSEFCICVKFLTKPINGLSVCLRVYLNSMPQKSSKLEGKVCITPPSFFRISVIEEVAFINPLTPKPAVTGHTTSILVGRISAGCCSEWEEKAVEGVVIKGPLWVEIGDKRHAIHISHHPGEKMKRDGQIHFTIN</sequence>
<accession>A0A4Y1ZWS1</accession>
<name>A0A4Y1ZWS1_ARAVE</name>
<evidence type="ECO:0000313" key="1">
    <source>
        <dbReference type="EMBL" id="GBL71751.1"/>
    </source>
</evidence>
<keyword evidence="2" id="KW-1185">Reference proteome</keyword>
<proteinExistence type="predicted"/>
<gene>
    <name evidence="1" type="ORF">AVEN_191020_1</name>
</gene>
<comment type="caution">
    <text evidence="1">The sequence shown here is derived from an EMBL/GenBank/DDBJ whole genome shotgun (WGS) entry which is preliminary data.</text>
</comment>